<keyword evidence="11" id="KW-0274">FAD</keyword>
<evidence type="ECO:0000256" key="13">
    <source>
        <dbReference type="ARBA" id="ARBA00023002"/>
    </source>
</evidence>
<dbReference type="PANTHER" id="PTHR43396">
    <property type="entry name" value="FLAVOHEMOPROTEIN"/>
    <property type="match status" value="1"/>
</dbReference>
<dbReference type="Pfam" id="PF00042">
    <property type="entry name" value="Globin"/>
    <property type="match status" value="1"/>
</dbReference>
<reference evidence="24 25" key="1">
    <citation type="submission" date="2018-07" db="EMBL/GenBank/DDBJ databases">
        <title>A draft genome of a endophytic bacteria, a new species of Pedobacter.</title>
        <authorList>
            <person name="Zhang Z.D."/>
            <person name="Chen Z.J."/>
        </authorList>
    </citation>
    <scope>NUCLEOTIDE SEQUENCE [LARGE SCALE GENOMIC DNA]</scope>
    <source>
        <strain evidence="24 25">RS10</strain>
    </source>
</reference>
<dbReference type="Proteomes" id="UP000252081">
    <property type="component" value="Unassembled WGS sequence"/>
</dbReference>
<dbReference type="GO" id="GO:0071949">
    <property type="term" value="F:FAD binding"/>
    <property type="evidence" value="ECO:0007669"/>
    <property type="project" value="TreeGrafter"/>
</dbReference>
<dbReference type="PANTHER" id="PTHR43396:SF3">
    <property type="entry name" value="FLAVOHEMOPROTEIN"/>
    <property type="match status" value="1"/>
</dbReference>
<keyword evidence="12" id="KW-0521">NADP</keyword>
<dbReference type="InterPro" id="IPR017938">
    <property type="entry name" value="Riboflavin_synthase-like_b-brl"/>
</dbReference>
<dbReference type="EC" id="1.14.12.17" evidence="5"/>
<proteinExistence type="inferred from homology"/>
<dbReference type="InterPro" id="IPR001433">
    <property type="entry name" value="OxRdtase_FAD/NAD-bd"/>
</dbReference>
<evidence type="ECO:0000313" key="25">
    <source>
        <dbReference type="Proteomes" id="UP000252081"/>
    </source>
</evidence>
<evidence type="ECO:0000256" key="1">
    <source>
        <dbReference type="ARBA" id="ARBA00001970"/>
    </source>
</evidence>
<dbReference type="PROSITE" id="PS51384">
    <property type="entry name" value="FAD_FR"/>
    <property type="match status" value="1"/>
</dbReference>
<evidence type="ECO:0000256" key="15">
    <source>
        <dbReference type="ARBA" id="ARBA00023027"/>
    </source>
</evidence>
<name>A0A366KZW4_9SPHI</name>
<keyword evidence="13 24" id="KW-0560">Oxidoreductase</keyword>
<gene>
    <name evidence="24" type="ORF">DRW42_13500</name>
</gene>
<dbReference type="AlphaFoldDB" id="A0A366KZW4"/>
<dbReference type="SUPFAM" id="SSF46458">
    <property type="entry name" value="Globin-like"/>
    <property type="match status" value="1"/>
</dbReference>
<comment type="catalytic activity">
    <reaction evidence="19">
        <text>2 nitric oxide + NADH + 2 O2 = 2 nitrate + NAD(+) + H(+)</text>
        <dbReference type="Rhea" id="RHEA:19469"/>
        <dbReference type="ChEBI" id="CHEBI:15378"/>
        <dbReference type="ChEBI" id="CHEBI:15379"/>
        <dbReference type="ChEBI" id="CHEBI:16480"/>
        <dbReference type="ChEBI" id="CHEBI:17632"/>
        <dbReference type="ChEBI" id="CHEBI:57540"/>
        <dbReference type="ChEBI" id="CHEBI:57945"/>
        <dbReference type="EC" id="1.14.12.17"/>
    </reaction>
</comment>
<keyword evidence="14" id="KW-0408">Iron</keyword>
<evidence type="ECO:0000256" key="11">
    <source>
        <dbReference type="ARBA" id="ARBA00022827"/>
    </source>
</evidence>
<dbReference type="Pfam" id="PF00175">
    <property type="entry name" value="NAD_binding_1"/>
    <property type="match status" value="1"/>
</dbReference>
<comment type="catalytic activity">
    <reaction evidence="20">
        <text>2 nitric oxide + NADPH + 2 O2 = 2 nitrate + NADP(+) + H(+)</text>
        <dbReference type="Rhea" id="RHEA:19465"/>
        <dbReference type="ChEBI" id="CHEBI:15378"/>
        <dbReference type="ChEBI" id="CHEBI:15379"/>
        <dbReference type="ChEBI" id="CHEBI:16480"/>
        <dbReference type="ChEBI" id="CHEBI:17632"/>
        <dbReference type="ChEBI" id="CHEBI:57783"/>
        <dbReference type="ChEBI" id="CHEBI:58349"/>
        <dbReference type="EC" id="1.14.12.17"/>
    </reaction>
</comment>
<evidence type="ECO:0000313" key="24">
    <source>
        <dbReference type="EMBL" id="RBQ06783.1"/>
    </source>
</evidence>
<accession>A0A366KZW4</accession>
<dbReference type="InterPro" id="IPR017927">
    <property type="entry name" value="FAD-bd_FR_type"/>
</dbReference>
<evidence type="ECO:0000256" key="21">
    <source>
        <dbReference type="RuleBase" id="RU000356"/>
    </source>
</evidence>
<organism evidence="24 25">
    <name type="scientific">Pedobacter miscanthi</name>
    <dbReference type="NCBI Taxonomy" id="2259170"/>
    <lineage>
        <taxon>Bacteria</taxon>
        <taxon>Pseudomonadati</taxon>
        <taxon>Bacteroidota</taxon>
        <taxon>Sphingobacteriia</taxon>
        <taxon>Sphingobacteriales</taxon>
        <taxon>Sphingobacteriaceae</taxon>
        <taxon>Pedobacter</taxon>
    </lineage>
</organism>
<evidence type="ECO:0000256" key="16">
    <source>
        <dbReference type="ARBA" id="ARBA00030024"/>
    </source>
</evidence>
<evidence type="ECO:0000256" key="6">
    <source>
        <dbReference type="ARBA" id="ARBA00014637"/>
    </source>
</evidence>
<keyword evidence="8 21" id="KW-0561">Oxygen transport</keyword>
<dbReference type="Gene3D" id="2.40.30.10">
    <property type="entry name" value="Translation factors"/>
    <property type="match status" value="1"/>
</dbReference>
<keyword evidence="10" id="KW-0479">Metal-binding</keyword>
<dbReference type="PROSITE" id="PS01033">
    <property type="entry name" value="GLOBIN"/>
    <property type="match status" value="1"/>
</dbReference>
<dbReference type="GO" id="GO:0046210">
    <property type="term" value="P:nitric oxide catabolic process"/>
    <property type="evidence" value="ECO:0007669"/>
    <property type="project" value="TreeGrafter"/>
</dbReference>
<dbReference type="FunFam" id="1.10.490.10:FF:000003">
    <property type="entry name" value="Flavohemoprotein"/>
    <property type="match status" value="1"/>
</dbReference>
<evidence type="ECO:0000256" key="8">
    <source>
        <dbReference type="ARBA" id="ARBA00022621"/>
    </source>
</evidence>
<evidence type="ECO:0000256" key="12">
    <source>
        <dbReference type="ARBA" id="ARBA00022857"/>
    </source>
</evidence>
<dbReference type="GO" id="GO:0019825">
    <property type="term" value="F:oxygen binding"/>
    <property type="evidence" value="ECO:0007669"/>
    <property type="project" value="InterPro"/>
</dbReference>
<evidence type="ECO:0000259" key="23">
    <source>
        <dbReference type="PROSITE" id="PS51384"/>
    </source>
</evidence>
<evidence type="ECO:0000256" key="17">
    <source>
        <dbReference type="ARBA" id="ARBA00030929"/>
    </source>
</evidence>
<dbReference type="FunFam" id="2.40.30.10:FF:000034">
    <property type="entry name" value="Flavohemoprotein"/>
    <property type="match status" value="1"/>
</dbReference>
<comment type="caution">
    <text evidence="24">The sequence shown here is derived from an EMBL/GenBank/DDBJ whole genome shotgun (WGS) entry which is preliminary data.</text>
</comment>
<evidence type="ECO:0000259" key="22">
    <source>
        <dbReference type="PROSITE" id="PS01033"/>
    </source>
</evidence>
<protein>
    <recommendedName>
        <fullName evidence="6">Flavohemoprotein</fullName>
        <ecNumber evidence="5">1.14.12.17</ecNumber>
    </recommendedName>
    <alternativeName>
        <fullName evidence="17">Flavohemoglobin</fullName>
    </alternativeName>
    <alternativeName>
        <fullName evidence="16">Hemoglobin-like protein</fullName>
    </alternativeName>
    <alternativeName>
        <fullName evidence="18">Nitric oxide dioxygenase</fullName>
    </alternativeName>
</protein>
<evidence type="ECO:0000256" key="2">
    <source>
        <dbReference type="ARBA" id="ARBA00001974"/>
    </source>
</evidence>
<evidence type="ECO:0000256" key="14">
    <source>
        <dbReference type="ARBA" id="ARBA00023004"/>
    </source>
</evidence>
<evidence type="ECO:0000256" key="20">
    <source>
        <dbReference type="ARBA" id="ARBA00049433"/>
    </source>
</evidence>
<dbReference type="PRINTS" id="PR00410">
    <property type="entry name" value="PHEHYDRXLASE"/>
</dbReference>
<evidence type="ECO:0000256" key="5">
    <source>
        <dbReference type="ARBA" id="ARBA00012229"/>
    </source>
</evidence>
<evidence type="ECO:0000256" key="7">
    <source>
        <dbReference type="ARBA" id="ARBA00022617"/>
    </source>
</evidence>
<evidence type="ECO:0000256" key="10">
    <source>
        <dbReference type="ARBA" id="ARBA00022723"/>
    </source>
</evidence>
<dbReference type="InterPro" id="IPR009050">
    <property type="entry name" value="Globin-like_sf"/>
</dbReference>
<keyword evidence="7 21" id="KW-0349">Heme</keyword>
<feature type="domain" description="Globin" evidence="22">
    <location>
        <begin position="1"/>
        <end position="138"/>
    </location>
</feature>
<dbReference type="GO" id="GO:0020037">
    <property type="term" value="F:heme binding"/>
    <property type="evidence" value="ECO:0007669"/>
    <property type="project" value="InterPro"/>
</dbReference>
<evidence type="ECO:0000256" key="18">
    <source>
        <dbReference type="ARBA" id="ARBA00033187"/>
    </source>
</evidence>
<dbReference type="GO" id="GO:0046872">
    <property type="term" value="F:metal ion binding"/>
    <property type="evidence" value="ECO:0007669"/>
    <property type="project" value="UniProtKB-KW"/>
</dbReference>
<dbReference type="EMBL" id="QNQU01000010">
    <property type="protein sequence ID" value="RBQ06783.1"/>
    <property type="molecule type" value="Genomic_DNA"/>
</dbReference>
<dbReference type="OrthoDB" id="9801223at2"/>
<keyword evidence="15" id="KW-0520">NAD</keyword>
<comment type="similarity">
    <text evidence="3">In the C-terminal section; belongs to the flavoprotein pyridine nucleotide cytochrome reductase family.</text>
</comment>
<feature type="domain" description="FAD-binding FR-type" evidence="23">
    <location>
        <begin position="152"/>
        <end position="263"/>
    </location>
</feature>
<dbReference type="InterPro" id="IPR012292">
    <property type="entry name" value="Globin/Proto"/>
</dbReference>
<dbReference type="InterPro" id="IPR000971">
    <property type="entry name" value="Globin"/>
</dbReference>
<dbReference type="RefSeq" id="WP_113949346.1">
    <property type="nucleotide sequence ID" value="NZ_QNQU01000010.1"/>
</dbReference>
<dbReference type="InterPro" id="IPR039261">
    <property type="entry name" value="FNR_nucleotide-bd"/>
</dbReference>
<comment type="cofactor">
    <cofactor evidence="2">
        <name>FAD</name>
        <dbReference type="ChEBI" id="CHEBI:57692"/>
    </cofactor>
</comment>
<comment type="cofactor">
    <cofactor evidence="1">
        <name>heme b</name>
        <dbReference type="ChEBI" id="CHEBI:60344"/>
    </cofactor>
</comment>
<dbReference type="GO" id="GO:0071500">
    <property type="term" value="P:cellular response to nitrosative stress"/>
    <property type="evidence" value="ECO:0007669"/>
    <property type="project" value="TreeGrafter"/>
</dbReference>
<dbReference type="Gene3D" id="1.10.490.10">
    <property type="entry name" value="Globins"/>
    <property type="match status" value="1"/>
</dbReference>
<dbReference type="SUPFAM" id="SSF52343">
    <property type="entry name" value="Ferredoxin reductase-like, C-terminal NADP-linked domain"/>
    <property type="match status" value="1"/>
</dbReference>
<dbReference type="CDD" id="cd06184">
    <property type="entry name" value="flavohem_like_fad_nad_binding"/>
    <property type="match status" value="1"/>
</dbReference>
<dbReference type="Gene3D" id="3.40.50.80">
    <property type="entry name" value="Nucleotide-binding domain of ferredoxin-NADP reductase (FNR) module"/>
    <property type="match status" value="1"/>
</dbReference>
<keyword evidence="21" id="KW-0813">Transport</keyword>
<comment type="similarity">
    <text evidence="4">Belongs to the globin family. Two-domain flavohemoproteins subfamily.</text>
</comment>
<dbReference type="GO" id="GO:0008941">
    <property type="term" value="F:nitric oxide dioxygenase NAD(P)H activity"/>
    <property type="evidence" value="ECO:0007669"/>
    <property type="project" value="UniProtKB-EC"/>
</dbReference>
<evidence type="ECO:0000256" key="4">
    <source>
        <dbReference type="ARBA" id="ARBA00008414"/>
    </source>
</evidence>
<evidence type="ECO:0000256" key="3">
    <source>
        <dbReference type="ARBA" id="ARBA00006401"/>
    </source>
</evidence>
<dbReference type="SUPFAM" id="SSF63380">
    <property type="entry name" value="Riboflavin synthase domain-like"/>
    <property type="match status" value="1"/>
</dbReference>
<evidence type="ECO:0000256" key="19">
    <source>
        <dbReference type="ARBA" id="ARBA00048649"/>
    </source>
</evidence>
<dbReference type="CDD" id="cd14779">
    <property type="entry name" value="FHP_Ae-globin-like"/>
    <property type="match status" value="1"/>
</dbReference>
<keyword evidence="25" id="KW-1185">Reference proteome</keyword>
<evidence type="ECO:0000256" key="9">
    <source>
        <dbReference type="ARBA" id="ARBA00022630"/>
    </source>
</evidence>
<dbReference type="GO" id="GO:0005344">
    <property type="term" value="F:oxygen carrier activity"/>
    <property type="evidence" value="ECO:0007669"/>
    <property type="project" value="UniProtKB-KW"/>
</dbReference>
<keyword evidence="9" id="KW-0285">Flavoprotein</keyword>
<dbReference type="NCBIfam" id="NF009805">
    <property type="entry name" value="PRK13289.1"/>
    <property type="match status" value="1"/>
</dbReference>
<sequence>MITQEQKSLVKATVPFLRENGVALTDHFYKRMFKHNPELKNVFNMGNQQNGKQQTALAMAVLAYADNIDNPAVLMPVVDGIGHKHVSLSIRPEHYLIVGEHLLAAIAEVVGSGATAKLLKAWEVAYFQLADLMSGHEASLYRDKIGQVGGWSGWRPFLVKSKIIESTEITSFYLYPADGGAVAEHKPGQYISVKVFLPKLNLFQPRQYSISTAPNGKYYRISVKKELSSDPNLNGMISNYFHDDISEGDLVDVSSPSGVFTLKDSDRPAVFISGGVGQTPLIAMMEQLINSGSMREKVWIHGSKTPEAHAFNKQVSHWTNQDQALKKYIFYNSADGQVTGDHYSGWVELKQLKKGINADADFYLCGPKPFIEKQYNDLLQLGVNASNIHYEEFGPQSLQLN</sequence>